<keyword evidence="3" id="KW-0436">Ligase</keyword>
<feature type="domain" description="ATP-grasp" evidence="2">
    <location>
        <begin position="122"/>
        <end position="324"/>
    </location>
</feature>
<dbReference type="PROSITE" id="PS50975">
    <property type="entry name" value="ATP_GRASP"/>
    <property type="match status" value="1"/>
</dbReference>
<dbReference type="Proteomes" id="UP001172708">
    <property type="component" value="Unassembled WGS sequence"/>
</dbReference>
<evidence type="ECO:0000256" key="1">
    <source>
        <dbReference type="PROSITE-ProRule" id="PRU00409"/>
    </source>
</evidence>
<dbReference type="RefSeq" id="WP_301143307.1">
    <property type="nucleotide sequence ID" value="NZ_JAUHQA010000001.1"/>
</dbReference>
<comment type="caution">
    <text evidence="3">The sequence shown here is derived from an EMBL/GenBank/DDBJ whole genome shotgun (WGS) entry which is preliminary data.</text>
</comment>
<keyword evidence="1" id="KW-0067">ATP-binding</keyword>
<protein>
    <submittedName>
        <fullName evidence="3">Carboxylate--amine ligase</fullName>
    </submittedName>
</protein>
<organism evidence="3 4">
    <name type="scientific">Demequina muriae</name>
    <dbReference type="NCBI Taxonomy" id="3051664"/>
    <lineage>
        <taxon>Bacteria</taxon>
        <taxon>Bacillati</taxon>
        <taxon>Actinomycetota</taxon>
        <taxon>Actinomycetes</taxon>
        <taxon>Micrococcales</taxon>
        <taxon>Demequinaceae</taxon>
        <taxon>Demequina</taxon>
    </lineage>
</organism>
<name>A0ABT8GJI9_9MICO</name>
<keyword evidence="1" id="KW-0547">Nucleotide-binding</keyword>
<keyword evidence="4" id="KW-1185">Reference proteome</keyword>
<dbReference type="GO" id="GO:0016874">
    <property type="term" value="F:ligase activity"/>
    <property type="evidence" value="ECO:0007669"/>
    <property type="project" value="UniProtKB-KW"/>
</dbReference>
<proteinExistence type="predicted"/>
<dbReference type="InterPro" id="IPR005479">
    <property type="entry name" value="CPAse_ATP-bd"/>
</dbReference>
<evidence type="ECO:0000313" key="3">
    <source>
        <dbReference type="EMBL" id="MDN4481603.1"/>
    </source>
</evidence>
<gene>
    <name evidence="3" type="ORF">QQX02_11775</name>
</gene>
<accession>A0ABT8GJI9</accession>
<dbReference type="EMBL" id="JAUHQA010000001">
    <property type="protein sequence ID" value="MDN4481603.1"/>
    <property type="molecule type" value="Genomic_DNA"/>
</dbReference>
<dbReference type="Pfam" id="PF02786">
    <property type="entry name" value="CPSase_L_D2"/>
    <property type="match status" value="1"/>
</dbReference>
<sequence>MTQRPVVPVVVGGDIGAYALLRAFHDQLGTRGVVVSRIQTRPFARTRIADVRIADVEDADALVESLVTLAQERAGERLVLLSNADWYVETIIRARDRLAPHYEIPMCSLEAFERVSSKEAFQADCDALGIPVPQTVPVRFVDGVPVPDGELDALTYPVIGKASSSAEHHYAEYAGKKKVQHLETRGEVDDLLSRIAGSGFTGTYLLQEFIPGDETQMRSLTAYRDAQGVVTMLCTGRVLLEEHTPGTLGIPAAILTEPYTDAMDAMERYLERVDYRGFANADYKRDPRTGEHVFFEVNPRIGRNNWYATAAGADPAGHVMADIDGEPREQLRATREVLYSVVPLRLLTRYLLDVDLRARVVRAAKRGIARPLHNPADASPRRRAVIAALTLNYRRKYREHYPKPTPTGH</sequence>
<evidence type="ECO:0000259" key="2">
    <source>
        <dbReference type="PROSITE" id="PS50975"/>
    </source>
</evidence>
<dbReference type="InterPro" id="IPR011761">
    <property type="entry name" value="ATP-grasp"/>
</dbReference>
<reference evidence="3" key="1">
    <citation type="submission" date="2023-06" db="EMBL/GenBank/DDBJ databases">
        <title>Egi l300058.</title>
        <authorList>
            <person name="Gao L."/>
            <person name="Fang B.-Z."/>
            <person name="Li W.-J."/>
        </authorList>
    </citation>
    <scope>NUCLEOTIDE SEQUENCE</scope>
    <source>
        <strain evidence="3">EGI L300058</strain>
    </source>
</reference>
<dbReference type="Gene3D" id="3.30.470.20">
    <property type="entry name" value="ATP-grasp fold, B domain"/>
    <property type="match status" value="1"/>
</dbReference>
<evidence type="ECO:0000313" key="4">
    <source>
        <dbReference type="Proteomes" id="UP001172708"/>
    </source>
</evidence>
<dbReference type="SUPFAM" id="SSF56059">
    <property type="entry name" value="Glutathione synthetase ATP-binding domain-like"/>
    <property type="match status" value="1"/>
</dbReference>